<dbReference type="Proteomes" id="UP000325385">
    <property type="component" value="Chromosome"/>
</dbReference>
<evidence type="ECO:0000256" key="1">
    <source>
        <dbReference type="SAM" id="Coils"/>
    </source>
</evidence>
<accession>A0A5P6NF02</accession>
<organism evidence="2 3">
    <name type="scientific">Qipengyuania flava</name>
    <dbReference type="NCBI Taxonomy" id="192812"/>
    <lineage>
        <taxon>Bacteria</taxon>
        <taxon>Pseudomonadati</taxon>
        <taxon>Pseudomonadota</taxon>
        <taxon>Alphaproteobacteria</taxon>
        <taxon>Sphingomonadales</taxon>
        <taxon>Erythrobacteraceae</taxon>
        <taxon>Qipengyuania</taxon>
    </lineage>
</organism>
<feature type="coiled-coil region" evidence="1">
    <location>
        <begin position="60"/>
        <end position="94"/>
    </location>
</feature>
<sequence length="97" mass="10882">MQPAAAAKRPAPEYNTGLIEDASADLFVGNVFCEVTESQLNSLRNLLEETNSGPWAVREIIQIDTMLSEIKEKMREAKEKIDKSVEELFAAQREAKQ</sequence>
<proteinExistence type="predicted"/>
<dbReference type="EMBL" id="CP032228">
    <property type="protein sequence ID" value="QFI63763.1"/>
    <property type="molecule type" value="Genomic_DNA"/>
</dbReference>
<evidence type="ECO:0000313" key="2">
    <source>
        <dbReference type="EMBL" id="QFI63763.1"/>
    </source>
</evidence>
<name>A0A5P6NF02_9SPHN</name>
<gene>
    <name evidence="2" type="ORF">D0Y83_11180</name>
</gene>
<dbReference type="AlphaFoldDB" id="A0A5P6NF02"/>
<evidence type="ECO:0000313" key="3">
    <source>
        <dbReference type="Proteomes" id="UP000325385"/>
    </source>
</evidence>
<reference evidence="3" key="1">
    <citation type="submission" date="2018-09" db="EMBL/GenBank/DDBJ databases">
        <title>Nocardia yunnanensis sp. nov., an actinomycete isolated from a soil sample.</title>
        <authorList>
            <person name="Zhang J."/>
        </authorList>
    </citation>
    <scope>NUCLEOTIDE SEQUENCE [LARGE SCALE GENOMIC DNA]</scope>
    <source>
        <strain evidence="3">21-3</strain>
    </source>
</reference>
<protein>
    <submittedName>
        <fullName evidence="2">Uncharacterized protein</fullName>
    </submittedName>
</protein>
<keyword evidence="1" id="KW-0175">Coiled coil</keyword>